<gene>
    <name evidence="5" type="ORF">K490DRAFT_41851</name>
</gene>
<dbReference type="InterPro" id="IPR013120">
    <property type="entry name" value="FAR_NAD-bd"/>
</dbReference>
<evidence type="ECO:0000256" key="2">
    <source>
        <dbReference type="ARBA" id="ARBA00022553"/>
    </source>
</evidence>
<dbReference type="AlphaFoldDB" id="A0A9P4HXZ0"/>
<dbReference type="Gene3D" id="3.40.50.720">
    <property type="entry name" value="NAD(P)-binding Rossmann-like Domain"/>
    <property type="match status" value="1"/>
</dbReference>
<dbReference type="PANTHER" id="PTHR43439">
    <property type="entry name" value="PHENYLACETATE-COENZYME A LIGASE"/>
    <property type="match status" value="1"/>
</dbReference>
<dbReference type="PROSITE" id="PS00012">
    <property type="entry name" value="PHOSPHOPANTETHEINE"/>
    <property type="match status" value="1"/>
</dbReference>
<protein>
    <submittedName>
        <fullName evidence="5">Acetyl-CoA synthetase-like protein</fullName>
    </submittedName>
</protein>
<evidence type="ECO:0000256" key="3">
    <source>
        <dbReference type="SAM" id="MobiDB-lite"/>
    </source>
</evidence>
<dbReference type="Gene3D" id="1.10.1200.10">
    <property type="entry name" value="ACP-like"/>
    <property type="match status" value="1"/>
</dbReference>
<evidence type="ECO:0000256" key="1">
    <source>
        <dbReference type="ARBA" id="ARBA00022450"/>
    </source>
</evidence>
<dbReference type="InterPro" id="IPR020845">
    <property type="entry name" value="AMP-binding_CS"/>
</dbReference>
<evidence type="ECO:0000313" key="5">
    <source>
        <dbReference type="EMBL" id="KAF2087275.1"/>
    </source>
</evidence>
<dbReference type="SUPFAM" id="SSF56801">
    <property type="entry name" value="Acetyl-CoA synthetase-like"/>
    <property type="match status" value="1"/>
</dbReference>
<keyword evidence="2" id="KW-0597">Phosphoprotein</keyword>
<comment type="caution">
    <text evidence="5">The sequence shown here is derived from an EMBL/GenBank/DDBJ whole genome shotgun (WGS) entry which is preliminary data.</text>
</comment>
<proteinExistence type="predicted"/>
<dbReference type="EMBL" id="ML978720">
    <property type="protein sequence ID" value="KAF2087275.1"/>
    <property type="molecule type" value="Genomic_DNA"/>
</dbReference>
<dbReference type="Pfam" id="PF07993">
    <property type="entry name" value="NAD_binding_4"/>
    <property type="match status" value="1"/>
</dbReference>
<dbReference type="Pfam" id="PF00550">
    <property type="entry name" value="PP-binding"/>
    <property type="match status" value="1"/>
</dbReference>
<dbReference type="SMART" id="SM00823">
    <property type="entry name" value="PKS_PP"/>
    <property type="match status" value="1"/>
</dbReference>
<dbReference type="InterPro" id="IPR051414">
    <property type="entry name" value="Adenylate-forming_Reductase"/>
</dbReference>
<name>A0A9P4HXZ0_9PEZI</name>
<dbReference type="SUPFAM" id="SSF47336">
    <property type="entry name" value="ACP-like"/>
    <property type="match status" value="1"/>
</dbReference>
<dbReference type="PROSITE" id="PS50075">
    <property type="entry name" value="CARRIER"/>
    <property type="match status" value="1"/>
</dbReference>
<dbReference type="GO" id="GO:0031177">
    <property type="term" value="F:phosphopantetheine binding"/>
    <property type="evidence" value="ECO:0007669"/>
    <property type="project" value="InterPro"/>
</dbReference>
<keyword evidence="1" id="KW-0596">Phosphopantetheine</keyword>
<dbReference type="Gene3D" id="3.40.50.12780">
    <property type="entry name" value="N-terminal domain of ligase-like"/>
    <property type="match status" value="1"/>
</dbReference>
<feature type="region of interest" description="Disordered" evidence="3">
    <location>
        <begin position="1"/>
        <end position="21"/>
    </location>
</feature>
<accession>A0A9P4HXZ0</accession>
<organism evidence="5 6">
    <name type="scientific">Saccharata proteae CBS 121410</name>
    <dbReference type="NCBI Taxonomy" id="1314787"/>
    <lineage>
        <taxon>Eukaryota</taxon>
        <taxon>Fungi</taxon>
        <taxon>Dikarya</taxon>
        <taxon>Ascomycota</taxon>
        <taxon>Pezizomycotina</taxon>
        <taxon>Dothideomycetes</taxon>
        <taxon>Dothideomycetes incertae sedis</taxon>
        <taxon>Botryosphaeriales</taxon>
        <taxon>Saccharataceae</taxon>
        <taxon>Saccharata</taxon>
    </lineage>
</organism>
<feature type="domain" description="Carrier" evidence="4">
    <location>
        <begin position="556"/>
        <end position="638"/>
    </location>
</feature>
<sequence>MGSIAGIPTSSPGYSPFADKPLPRRVDEIASHDPNRTWVTVPLSDDVTGPWRDINFKEFSTAVSGAARWIENTIGLGRCRDPVAYLGINDIRYAVLVLALMKTNRKALLLSLRNSDEGQINLMRHTECTNYFYSEGVDKQLKVFSQYPDAKGFLVPTLEAMIEEGSHGIYESHGGEGEREQVLVLHTSGSTGLPKPIYITNAWFASFDHQNYLSPPPGRENSIAAFLAEGKSMFTMSPFFHTLGFVTILRSIYAGPLVLPPVSRPANVDLACEVMCLKKAPIGLFAPSMLEEISETQRGLDAISNLDIVYYAGAPLGKQAGDRINEVCDVNSIIGSTEACFIPTIRPPKEDWQYFEWSPWSGVVMEPAGDGLYEQVIKPMPNVWPSYLGVFYTFPDIKEWRTKDLWEPHPTKPILWRYRGRCDDVIVFNNGEKFNPVSFEKTVDGHPLVKGALVVGQDRFQPALLIEPNWEKLGGESLHYLLNEVWSAVEEANAEAPAYSQVWKNKIAFTPREKPFSRAGKGSIQRRATLKLFEAEIDALYLTEGFDIGTFDKDFDLLAARTFLHKAFALTIPAFKGDVNDNTDIFDLGADSLQVMALSSALSQAIKSDGSRDAAVVLRDIYAHPTVDKLAIFLLSRFSTSEAAAKLEVPREQLMAEMVSRYTTDLPHLRIHAEPLPPQQTVILTGSTGSLGNYILEELITSPNVAKVYCLNRSDSAEVRQAASFTERDVSPDFSKVSFLRTDFSKTHFDLPLDVYEQLASTVTTFIHNAWAVDFNKALESYETTHISGVRRVVDFSLSSKHRAHIFFISSIASVGNWPNITQDGRIPEEFIGNDSAPLPQGYGESKHVASRILAIAAEQSGVPATILRAGQLAGPRQEKGVWNRHEWLPSLVHTSKNMGLIPANLGSGDIVDWAPMDAAARTVVEVAETRLRHHQKLLDVFHIANPHVSSWRALVPVIQAFYKDTAGVELRAVEFAQWLKELKAVPLTNKAEVEAKPGIKLVDFYEGFGVEGGGLPHMDTERTAEVSACLAGLGPVDGPLFENWLRQWQF</sequence>
<dbReference type="Pfam" id="PF23562">
    <property type="entry name" value="AMP-binding_C_3"/>
    <property type="match status" value="1"/>
</dbReference>
<dbReference type="Proteomes" id="UP000799776">
    <property type="component" value="Unassembled WGS sequence"/>
</dbReference>
<reference evidence="5" key="1">
    <citation type="journal article" date="2020" name="Stud. Mycol.">
        <title>101 Dothideomycetes genomes: a test case for predicting lifestyles and emergence of pathogens.</title>
        <authorList>
            <person name="Haridas S."/>
            <person name="Albert R."/>
            <person name="Binder M."/>
            <person name="Bloem J."/>
            <person name="Labutti K."/>
            <person name="Salamov A."/>
            <person name="Andreopoulos B."/>
            <person name="Baker S."/>
            <person name="Barry K."/>
            <person name="Bills G."/>
            <person name="Bluhm B."/>
            <person name="Cannon C."/>
            <person name="Castanera R."/>
            <person name="Culley D."/>
            <person name="Daum C."/>
            <person name="Ezra D."/>
            <person name="Gonzalez J."/>
            <person name="Henrissat B."/>
            <person name="Kuo A."/>
            <person name="Liang C."/>
            <person name="Lipzen A."/>
            <person name="Lutzoni F."/>
            <person name="Magnuson J."/>
            <person name="Mondo S."/>
            <person name="Nolan M."/>
            <person name="Ohm R."/>
            <person name="Pangilinan J."/>
            <person name="Park H.-J."/>
            <person name="Ramirez L."/>
            <person name="Alfaro M."/>
            <person name="Sun H."/>
            <person name="Tritt A."/>
            <person name="Yoshinaga Y."/>
            <person name="Zwiers L.-H."/>
            <person name="Turgeon B."/>
            <person name="Goodwin S."/>
            <person name="Spatafora J."/>
            <person name="Crous P."/>
            <person name="Grigoriev I."/>
        </authorList>
    </citation>
    <scope>NUCLEOTIDE SEQUENCE</scope>
    <source>
        <strain evidence="5">CBS 121410</strain>
    </source>
</reference>
<dbReference type="InterPro" id="IPR042099">
    <property type="entry name" value="ANL_N_sf"/>
</dbReference>
<evidence type="ECO:0000259" key="4">
    <source>
        <dbReference type="PROSITE" id="PS50075"/>
    </source>
</evidence>
<evidence type="ECO:0000313" key="6">
    <source>
        <dbReference type="Proteomes" id="UP000799776"/>
    </source>
</evidence>
<keyword evidence="6" id="KW-1185">Reference proteome</keyword>
<dbReference type="SUPFAM" id="SSF51735">
    <property type="entry name" value="NAD(P)-binding Rossmann-fold domains"/>
    <property type="match status" value="1"/>
</dbReference>
<dbReference type="InterPro" id="IPR036291">
    <property type="entry name" value="NAD(P)-bd_dom_sf"/>
</dbReference>
<dbReference type="Pfam" id="PF00501">
    <property type="entry name" value="AMP-binding"/>
    <property type="match status" value="1"/>
</dbReference>
<dbReference type="InterPro" id="IPR036736">
    <property type="entry name" value="ACP-like_sf"/>
</dbReference>
<dbReference type="InterPro" id="IPR020806">
    <property type="entry name" value="PKS_PP-bd"/>
</dbReference>
<dbReference type="InterPro" id="IPR000873">
    <property type="entry name" value="AMP-dep_synth/lig_dom"/>
</dbReference>
<dbReference type="InterPro" id="IPR006162">
    <property type="entry name" value="Ppantetheine_attach_site"/>
</dbReference>
<dbReference type="InterPro" id="IPR009081">
    <property type="entry name" value="PP-bd_ACP"/>
</dbReference>
<dbReference type="PANTHER" id="PTHR43439:SF2">
    <property type="entry name" value="ENZYME, PUTATIVE (JCVI)-RELATED"/>
    <property type="match status" value="1"/>
</dbReference>
<dbReference type="PROSITE" id="PS00455">
    <property type="entry name" value="AMP_BINDING"/>
    <property type="match status" value="1"/>
</dbReference>
<dbReference type="OrthoDB" id="429813at2759"/>